<keyword evidence="3" id="KW-1185">Reference proteome</keyword>
<name>A0A9W6B908_9FLAO</name>
<comment type="caution">
    <text evidence="2">The sequence shown here is derived from an EMBL/GenBank/DDBJ whole genome shotgun (WGS) entry which is preliminary data.</text>
</comment>
<sequence>MVLSHQEIKANHFKIPKISKTIGKSGSLTSFNPTLPIHKAIGGTSSEVYVCDDVSNITTVSIAQTSVDFTWTQGGTETAWEYVVQVAGTGVPTANGAAAGSTSVNEGSLVAGEDYEIYVRSDCGSGGYGNWIGPVNFTTLCGDVSNIVVSDITDVDADVVWDVAGAENNWEYVVQLAGTGTPGGSGVSSGSNSVTLSGLTAETNYEIYVRSDCGSGNYGSWVGPINFTTTIQTDYIVDCTTGGTDVIYCYDNNDDTLFYFSTTTAYTILNVVFNDGLVEDNVDVINVYDSDGTTVLYSGYGNLGDLAGLSFSSSGAGIYVEILSDGANSCATGEIFGSLDMSVSCATCTPQDVVFEVFNDCDNAPGFYVNVLINDMGSATTLLIEDDQGSAVEVATVADLYKIGPYANGTNVEVTVTNGDNPLCFVESDVLTQTTCPPMSTSETEYTYEELVKEVLIGYECSEVYNVQGSTGLNYGVDYNGIGYFYNSDNFDFTSGVVLSTGDIDDVPGPNTGNNSGGTLGWLGDPYLTTLASQVLPNPTTTYNESYLEFDFVPQTDFISFDFVFASMEYQAAFECTYSDVFAFVLTDPNGVSTNLAVIPGTSPPQPVTVVSVHGGVGSCGPANAAYFNDYIAVGSGSINFNGYTTVLTASSNVTVGETYHIKLTIADAGDASLNSAVFLGAGTFNIGDPLGPDLTLTDLTAPCEDEEVVLSSTDDGNTTFQWYFEGNPIPGETNSSYTVQSISNGGLGTGTYGLQALQGGAGGCSSTIEDDVLIEFADLPTVNSVDVYLICEDIDDGYETFDLTSMQGAILGGQTDVSLSYYLTEQGAEEDLSAYLISNPAAFINTNQYTQTVYVRLEDDIFGCVSVNTIDLLVSSVIVNTPDDLEVCDQVTPNDSFEEFDLTVVEDEVMSAITTPSDYTISYYTNQIFAEGGTLSESISTPDAFTNTNSGSQTIFVRVENNVSGCYDVVSFTVIVNQLPGIVTPTPFYGCDDDGDGLVTFYLNEKNNEIINGQTAIMVTYFETMTDLVDNNAPLSNVYQSTSTTIYVKLTNADTGCYNVTALDLIVVAPPVATVPSSIQLCDNDNDGFGSFDLTYVDNEVTPNDGNTYLVTFYGTEVDAQNGVNNFSSPYENIVQDAQTIYVRVENETTGCYDVVALDLIVEPTPVVPMNLPDLEYCDDVVADGYTEFDLSEQDANVYDGLSTSDYTISYYLSQTGAEMGLGALVTSYYTNIIQYQQEIFVRLENNLTGCSTIRSFFIIVNPNPVISSSYDHTLSLCDDFGEANDETTVFDLTVENDEVTGGATGYGVTYYESLADAKAGTNAVPDDTAYTNVLGNPYTMYIRVEDLNTGCYSTSTVTLRVLNNPTPLSAIEPLESCDDDLDGDENNGQVEFDLTIDEVVLLNGESGVTAMYYETYNDAFNGLNAIGNPSAYYNITPYQQTIYVAVTNDNTGCLTIVDFDLIVIPLPELTVEPTYYLCELDNNDEEVVPLTDMDSWVLAGAATGGYEISYYETESDAIADQYQYAGPNITVYGTESIAVRVQDTLTGCVQTLAYTIDIEQAPLATPPDVYALCESLGTDGYYNNDGVEVFNLTLSAAAVLGGQDATVYTVTLYETYADAENQQNELPVDEWDAYETGSNTLYAIVTNNSTGCINGDPITIVLEVESLPEVVLDELGGIVCVDATNNPIIGTDLGAGYTYAWNTGATSPTIEITEGGEYYVTITDINSYNQCSYESNHVYLEEASLPSVTPMVLQSEMFNGENRVEVISEGVGVSDFEYQLDNEPMQSSGLFTGIEPGIHTITITEMNGCGSLTLEISVIDYMKYFTPNGDGVNDTWRVIGLESQTNAQIFIFDRQGKLVKQMSSTSDGWNGTYNGNMLPSSDYWFKVVYTEPNTGEVKEFNSHFTLKR</sequence>
<evidence type="ECO:0000313" key="3">
    <source>
        <dbReference type="Proteomes" id="UP001143545"/>
    </source>
</evidence>
<dbReference type="Pfam" id="PF00041">
    <property type="entry name" value="fn3"/>
    <property type="match status" value="1"/>
</dbReference>
<reference evidence="2" key="1">
    <citation type="submission" date="2022-07" db="EMBL/GenBank/DDBJ databases">
        <title>Taxonomy of Novel Oxalotrophic and Methylotrophic Bacteria.</title>
        <authorList>
            <person name="Sahin N."/>
            <person name="Tani A."/>
        </authorList>
    </citation>
    <scope>NUCLEOTIDE SEQUENCE</scope>
    <source>
        <strain evidence="2">AM327</strain>
    </source>
</reference>
<dbReference type="InterPro" id="IPR026341">
    <property type="entry name" value="T9SS_type_B"/>
</dbReference>
<dbReference type="InterPro" id="IPR013783">
    <property type="entry name" value="Ig-like_fold"/>
</dbReference>
<dbReference type="Proteomes" id="UP001143545">
    <property type="component" value="Unassembled WGS sequence"/>
</dbReference>
<dbReference type="SMART" id="SM00060">
    <property type="entry name" value="FN3"/>
    <property type="match status" value="2"/>
</dbReference>
<dbReference type="InterPro" id="IPR049804">
    <property type="entry name" value="Choice_anch_L"/>
</dbReference>
<dbReference type="SUPFAM" id="SSF49265">
    <property type="entry name" value="Fibronectin type III"/>
    <property type="match status" value="1"/>
</dbReference>
<proteinExistence type="predicted"/>
<organism evidence="2 3">
    <name type="scientific">Neptunitalea chrysea</name>
    <dbReference type="NCBI Taxonomy" id="1647581"/>
    <lineage>
        <taxon>Bacteria</taxon>
        <taxon>Pseudomonadati</taxon>
        <taxon>Bacteroidota</taxon>
        <taxon>Flavobacteriia</taxon>
        <taxon>Flavobacteriales</taxon>
        <taxon>Flavobacteriaceae</taxon>
        <taxon>Neptunitalea</taxon>
    </lineage>
</organism>
<protein>
    <recommendedName>
        <fullName evidence="1">Fibronectin type-III domain-containing protein</fullName>
    </recommendedName>
</protein>
<evidence type="ECO:0000259" key="1">
    <source>
        <dbReference type="PROSITE" id="PS50853"/>
    </source>
</evidence>
<evidence type="ECO:0000313" key="2">
    <source>
        <dbReference type="EMBL" id="GLB53293.1"/>
    </source>
</evidence>
<dbReference type="Gene3D" id="2.60.40.10">
    <property type="entry name" value="Immunoglobulins"/>
    <property type="match status" value="3"/>
</dbReference>
<dbReference type="PROSITE" id="PS50853">
    <property type="entry name" value="FN3"/>
    <property type="match status" value="1"/>
</dbReference>
<dbReference type="NCBIfam" id="TIGR04131">
    <property type="entry name" value="Bac_Flav_CTERM"/>
    <property type="match status" value="1"/>
</dbReference>
<dbReference type="Pfam" id="PF13585">
    <property type="entry name" value="CHU_C"/>
    <property type="match status" value="1"/>
</dbReference>
<dbReference type="EMBL" id="BRVP01000016">
    <property type="protein sequence ID" value="GLB53293.1"/>
    <property type="molecule type" value="Genomic_DNA"/>
</dbReference>
<feature type="domain" description="Fibronectin type-III" evidence="1">
    <location>
        <begin position="143"/>
        <end position="233"/>
    </location>
</feature>
<dbReference type="NCBIfam" id="NF038133">
    <property type="entry name" value="choice_anch_L"/>
    <property type="match status" value="1"/>
</dbReference>
<dbReference type="InterPro" id="IPR003961">
    <property type="entry name" value="FN3_dom"/>
</dbReference>
<gene>
    <name evidence="2" type="ORF">NBRC110019_23340</name>
</gene>
<accession>A0A9W6B908</accession>
<dbReference type="InterPro" id="IPR036116">
    <property type="entry name" value="FN3_sf"/>
</dbReference>